<feature type="region of interest" description="Disordered" evidence="1">
    <location>
        <begin position="66"/>
        <end position="94"/>
    </location>
</feature>
<name>A0A8S1RVQ8_9CILI</name>
<sequence length="141" mass="16877">MAFFDEYQIKPIFEIKKNFRKESYNSSLKNELKSALLKKTNQKLPSVIKEKLITDINHQGIQRVVEQPQRSKEQQEHQKIKYRDNYSSKTEQNKFQAYDINSGNGLTKDSEEYEIQEEKYKIQRKIQEQIDAQMEAIKNRT</sequence>
<organism evidence="2 3">
    <name type="scientific">Paramecium sonneborni</name>
    <dbReference type="NCBI Taxonomy" id="65129"/>
    <lineage>
        <taxon>Eukaryota</taxon>
        <taxon>Sar</taxon>
        <taxon>Alveolata</taxon>
        <taxon>Ciliophora</taxon>
        <taxon>Intramacronucleata</taxon>
        <taxon>Oligohymenophorea</taxon>
        <taxon>Peniculida</taxon>
        <taxon>Parameciidae</taxon>
        <taxon>Paramecium</taxon>
    </lineage>
</organism>
<gene>
    <name evidence="2" type="ORF">PSON_ATCC_30995.1.T3040003</name>
</gene>
<protein>
    <submittedName>
        <fullName evidence="2">Uncharacterized protein</fullName>
    </submittedName>
</protein>
<dbReference type="Proteomes" id="UP000692954">
    <property type="component" value="Unassembled WGS sequence"/>
</dbReference>
<proteinExistence type="predicted"/>
<evidence type="ECO:0000313" key="2">
    <source>
        <dbReference type="EMBL" id="CAD8130574.1"/>
    </source>
</evidence>
<reference evidence="2" key="1">
    <citation type="submission" date="2021-01" db="EMBL/GenBank/DDBJ databases">
        <authorList>
            <consortium name="Genoscope - CEA"/>
            <person name="William W."/>
        </authorList>
    </citation>
    <scope>NUCLEOTIDE SEQUENCE</scope>
</reference>
<feature type="compositionally biased region" description="Basic and acidic residues" evidence="1">
    <location>
        <begin position="69"/>
        <end position="86"/>
    </location>
</feature>
<evidence type="ECO:0000313" key="3">
    <source>
        <dbReference type="Proteomes" id="UP000692954"/>
    </source>
</evidence>
<dbReference type="EMBL" id="CAJJDN010000304">
    <property type="protein sequence ID" value="CAD8130574.1"/>
    <property type="molecule type" value="Genomic_DNA"/>
</dbReference>
<comment type="caution">
    <text evidence="2">The sequence shown here is derived from an EMBL/GenBank/DDBJ whole genome shotgun (WGS) entry which is preliminary data.</text>
</comment>
<keyword evidence="3" id="KW-1185">Reference proteome</keyword>
<evidence type="ECO:0000256" key="1">
    <source>
        <dbReference type="SAM" id="MobiDB-lite"/>
    </source>
</evidence>
<accession>A0A8S1RVQ8</accession>
<dbReference type="AlphaFoldDB" id="A0A8S1RVQ8"/>